<keyword evidence="3" id="KW-1185">Reference proteome</keyword>
<dbReference type="Proteomes" id="UP000068210">
    <property type="component" value="Plasmid pAcX50c"/>
</dbReference>
<dbReference type="EMBL" id="CP010418">
    <property type="protein sequence ID" value="AJE23484.1"/>
    <property type="molecule type" value="Genomic_DNA"/>
</dbReference>
<protein>
    <submittedName>
        <fullName evidence="2">TrfA replication initiation protein</fullName>
    </submittedName>
</protein>
<geneLocation type="plasmid" evidence="2 3">
    <name>pAcX50c</name>
</geneLocation>
<dbReference type="RefSeq" id="WP_040107062.1">
    <property type="nucleotide sequence ID" value="NZ_CP010418.1"/>
</dbReference>
<evidence type="ECO:0000256" key="1">
    <source>
        <dbReference type="SAM" id="MobiDB-lite"/>
    </source>
</evidence>
<organism evidence="2 3">
    <name type="scientific">Azotobacter chroococcum NCIMB 8003</name>
    <dbReference type="NCBI Taxonomy" id="1328314"/>
    <lineage>
        <taxon>Bacteria</taxon>
        <taxon>Pseudomonadati</taxon>
        <taxon>Pseudomonadota</taxon>
        <taxon>Gammaproteobacteria</taxon>
        <taxon>Pseudomonadales</taxon>
        <taxon>Pseudomonadaceae</taxon>
        <taxon>Azotobacter</taxon>
    </lineage>
</organism>
<evidence type="ECO:0000313" key="3">
    <source>
        <dbReference type="Proteomes" id="UP000068210"/>
    </source>
</evidence>
<name>A0A0C4WS45_9GAMM</name>
<feature type="region of interest" description="Disordered" evidence="1">
    <location>
        <begin position="56"/>
        <end position="100"/>
    </location>
</feature>
<dbReference type="KEGG" id="acx:Achr_c20"/>
<evidence type="ECO:0000313" key="2">
    <source>
        <dbReference type="EMBL" id="AJE23484.1"/>
    </source>
</evidence>
<feature type="compositionally biased region" description="Basic and acidic residues" evidence="1">
    <location>
        <begin position="90"/>
        <end position="100"/>
    </location>
</feature>
<dbReference type="HOGENOM" id="CLU_062408_1_0_6"/>
<dbReference type="InterPro" id="IPR010751">
    <property type="entry name" value="TrfA"/>
</dbReference>
<proteinExistence type="predicted"/>
<sequence>MEHFDEAAYRDSLIARGMEPGLATDVAANVAANRPRLLNKSVTKLLDTPEAMANEPATAIKAPSKTSSAPSASAPESTRKPKRAPQGEVSQKESQGKRDAVLQKTMEEVKKEQLSLFDIAPWDDDMRAIPNDIARTALFTVKNKRKPREALQGQPIYSYNQDVRITFSGIELRAEDDELVWQQMLEYSKRFPIGLPISFTFYELCTDLGWPINGKYYKKAEDSLTRLQASALQFQSSRLGTLVSLSLLRRFGILDRGKRSSRCQVELEEEMVYLFAGDHYTIFVWEKYRKLTPTARRLFDYFASHKQPFPLALDKFQQMCGSDTARAAKWKEQSKAACGELTNSGLVASSWVNGDMIYCKR</sequence>
<keyword evidence="2" id="KW-0614">Plasmid</keyword>
<dbReference type="AlphaFoldDB" id="A0A0C4WS45"/>
<feature type="compositionally biased region" description="Low complexity" evidence="1">
    <location>
        <begin position="57"/>
        <end position="76"/>
    </location>
</feature>
<gene>
    <name evidence="2" type="primary">trfA</name>
    <name evidence="2" type="ORF">Achr_c20</name>
</gene>
<dbReference type="Pfam" id="PF07042">
    <property type="entry name" value="TrfA"/>
    <property type="match status" value="1"/>
</dbReference>
<accession>A0A0C4WS45</accession>
<reference evidence="2 3" key="1">
    <citation type="journal article" date="2015" name="PLoS ONE">
        <title>Azotobacter Genomes: The Genome of Azotobacter chroococcum NCIMB 8003 (ATCC 4412).</title>
        <authorList>
            <person name="Robson R.L."/>
            <person name="Jones R."/>
            <person name="Robson R.M."/>
            <person name="Schwartz A."/>
            <person name="Richardson T.H."/>
        </authorList>
    </citation>
    <scope>NUCLEOTIDE SEQUENCE [LARGE SCALE GENOMIC DNA]</scope>
    <source>
        <strain evidence="2 3">NCIMB 8003</strain>
        <plasmid evidence="3">Plasmid pAcX50c</plasmid>
    </source>
</reference>